<keyword evidence="3" id="KW-0804">Transcription</keyword>
<dbReference type="SUPFAM" id="SSF46689">
    <property type="entry name" value="Homeodomain-like"/>
    <property type="match status" value="1"/>
</dbReference>
<dbReference type="Gene3D" id="2.130.10.10">
    <property type="entry name" value="YVTN repeat-like/Quinoprotein amine dehydrogenase"/>
    <property type="match status" value="2"/>
</dbReference>
<dbReference type="PANTHER" id="PTHR43280:SF28">
    <property type="entry name" value="HTH-TYPE TRANSCRIPTIONAL ACTIVATOR RHAS"/>
    <property type="match status" value="1"/>
</dbReference>
<evidence type="ECO:0000313" key="5">
    <source>
        <dbReference type="EMBL" id="OLQ88981.1"/>
    </source>
</evidence>
<dbReference type="STRING" id="1381081.BIY22_20550"/>
<evidence type="ECO:0000256" key="1">
    <source>
        <dbReference type="ARBA" id="ARBA00023015"/>
    </source>
</evidence>
<dbReference type="EMBL" id="MJMJ01000018">
    <property type="protein sequence ID" value="OLQ88981.1"/>
    <property type="molecule type" value="Genomic_DNA"/>
</dbReference>
<organism evidence="5 6">
    <name type="scientific">Vibrio panuliri</name>
    <dbReference type="NCBI Taxonomy" id="1381081"/>
    <lineage>
        <taxon>Bacteria</taxon>
        <taxon>Pseudomonadati</taxon>
        <taxon>Pseudomonadota</taxon>
        <taxon>Gammaproteobacteria</taxon>
        <taxon>Vibrionales</taxon>
        <taxon>Vibrionaceae</taxon>
        <taxon>Vibrio</taxon>
    </lineage>
</organism>
<evidence type="ECO:0000313" key="6">
    <source>
        <dbReference type="Proteomes" id="UP000186313"/>
    </source>
</evidence>
<dbReference type="PROSITE" id="PS01124">
    <property type="entry name" value="HTH_ARAC_FAMILY_2"/>
    <property type="match status" value="1"/>
</dbReference>
<comment type="caution">
    <text evidence="5">The sequence shown here is derived from an EMBL/GenBank/DDBJ whole genome shotgun (WGS) entry which is preliminary data.</text>
</comment>
<dbReference type="InterPro" id="IPR018062">
    <property type="entry name" value="HTH_AraC-typ_CS"/>
</dbReference>
<dbReference type="SMART" id="SM00342">
    <property type="entry name" value="HTH_ARAC"/>
    <property type="match status" value="1"/>
</dbReference>
<protein>
    <submittedName>
        <fullName evidence="5">AraC family transcriptional regulator</fullName>
    </submittedName>
</protein>
<gene>
    <name evidence="5" type="ORF">BIY22_20550</name>
</gene>
<dbReference type="AlphaFoldDB" id="A0A1Q9HGK6"/>
<keyword evidence="1" id="KW-0805">Transcription regulation</keyword>
<name>A0A1Q9HGK6_9VIBR</name>
<feature type="domain" description="HTH araC/xylS-type" evidence="4">
    <location>
        <begin position="1000"/>
        <end position="1098"/>
    </location>
</feature>
<evidence type="ECO:0000256" key="2">
    <source>
        <dbReference type="ARBA" id="ARBA00023125"/>
    </source>
</evidence>
<dbReference type="InterPro" id="IPR009057">
    <property type="entry name" value="Homeodomain-like_sf"/>
</dbReference>
<dbReference type="Gene3D" id="1.10.10.60">
    <property type="entry name" value="Homeodomain-like"/>
    <property type="match status" value="2"/>
</dbReference>
<accession>A0A1Q9HGK6</accession>
<dbReference type="InterPro" id="IPR011047">
    <property type="entry name" value="Quinoprotein_ADH-like_sf"/>
</dbReference>
<evidence type="ECO:0000256" key="3">
    <source>
        <dbReference type="ARBA" id="ARBA00023163"/>
    </source>
</evidence>
<dbReference type="PRINTS" id="PR00032">
    <property type="entry name" value="HTHARAC"/>
</dbReference>
<dbReference type="Proteomes" id="UP000186313">
    <property type="component" value="Unassembled WGS sequence"/>
</dbReference>
<proteinExistence type="predicted"/>
<reference evidence="5 6" key="1">
    <citation type="submission" date="2016-09" db="EMBL/GenBank/DDBJ databases">
        <title>Genomic Taxonomy of the Vibrionaceae.</title>
        <authorList>
            <person name="Gonzalez-Castillo A."/>
            <person name="Gomez-Gil B."/>
            <person name="Enciso-Ibarra K."/>
        </authorList>
    </citation>
    <scope>NUCLEOTIDE SEQUENCE [LARGE SCALE GENOMIC DNA]</scope>
    <source>
        <strain evidence="5 6">CAIM 703</strain>
    </source>
</reference>
<dbReference type="Gene3D" id="2.60.40.10">
    <property type="entry name" value="Immunoglobulins"/>
    <property type="match status" value="1"/>
</dbReference>
<dbReference type="InterPro" id="IPR015943">
    <property type="entry name" value="WD40/YVTN_repeat-like_dom_sf"/>
</dbReference>
<keyword evidence="2" id="KW-0238">DNA-binding</keyword>
<dbReference type="InterPro" id="IPR018060">
    <property type="entry name" value="HTH_AraC"/>
</dbReference>
<sequence>MLYFVTQFVFAFDSSPSVFYPLPTESQGRAFAAKQLFLSSSGGLWIHDVRGKVLFFDGQTVSPKWGSALPYPATKLVVHDDRFWSFSDNLVYQSTSHSEREVEFSLPPGSEIESMGSSEGYLWLNDGAHFHTYRIADGEFSTYSLMELYRYNQSTSLAINDALRVKDRWVLATEVGVFVSQEEGFRHVPRSKNNSIDKLYYSKSRRELVLGSERGAVVYDINNTSKPKFIIPAPDVTSVAETTQAYWIGTSRGLYVYSFISGKMAKYSGEKDAGYTLSGRKILSIVNDTRGGMWIATNKGIHYFSLFGDKFERIPSQDLSSEHSHIKMNDLVALNNKQGYWVIQDSGLYRLLLRSDRRKEQFYAGRVHNLLEHKGTLWLATNHGIVAMDAKNGRKLSNQTLTTAFKGQRITHLSLDSKGNLWIANSENIWCFSFSTNQLKLVAENWMQSSSASGSLKKMLLTSGDELVLGTENGVYILKQGLLKFVSQSAKYGSVHSMVEDETHRIWVASNYGVNVLNLNTMTFNPIAMIDEHISPQCLVDNETGVWLTSTAGLTHYDAVGSMIAHYGQPFGVINNEFKNGFCLLDANDPNSLLLGSWHSLIKVQSQDLMVSPVPEASVLFSQVLVNQEMVAFGSIDGAKIVAPYGESISVQIGTMPLISGTSLEYRLNNESQWTQLEGYQIAMEGLAPGHYKLYVRAVVNGMKRGTARNLSFEVTEPWYLSSIALVSYVAAGFTILFGSVYWRSRLVASANRKLKAQVALKTNQLRHQSRILLSNNHQLRKQLQVRRLIFSQAVQSFKDRLRKAEQAIDGESNRSQAHIVDQISSELELLLNVRESQKQDSPAYNLSMIFNSTLGGWREELAKAGIAVEWRESGDNDAYVILNYFNLDILFNLLFDGIVNRCSRYQTVEVNLISNEDNVQLSFIDYGNRIDTSQEGHWGEVEKLVDISGGHLVLDLCEDKNSVFLSWQRSHDFNEHSLVEVERITLNDPTSGVVDSFIERLEMLVLENYTDPDFSTSTAAKMLFVSERSLQRRFKGATQRTFSDYLSEVRLDNACRHLLAGAKVADVAFDCGFNDPSYFSQRFKHRFGVSPTQFVEQNFNEEAF</sequence>
<dbReference type="InterPro" id="IPR020449">
    <property type="entry name" value="Tscrpt_reg_AraC-type_HTH"/>
</dbReference>
<dbReference type="PANTHER" id="PTHR43280">
    <property type="entry name" value="ARAC-FAMILY TRANSCRIPTIONAL REGULATOR"/>
    <property type="match status" value="1"/>
</dbReference>
<dbReference type="PROSITE" id="PS00041">
    <property type="entry name" value="HTH_ARAC_FAMILY_1"/>
    <property type="match status" value="1"/>
</dbReference>
<dbReference type="SUPFAM" id="SSF63829">
    <property type="entry name" value="Calcium-dependent phosphotriesterase"/>
    <property type="match status" value="1"/>
</dbReference>
<dbReference type="GO" id="GO:0043565">
    <property type="term" value="F:sequence-specific DNA binding"/>
    <property type="evidence" value="ECO:0007669"/>
    <property type="project" value="InterPro"/>
</dbReference>
<dbReference type="InterPro" id="IPR013783">
    <property type="entry name" value="Ig-like_fold"/>
</dbReference>
<dbReference type="SUPFAM" id="SSF50998">
    <property type="entry name" value="Quinoprotein alcohol dehydrogenase-like"/>
    <property type="match status" value="1"/>
</dbReference>
<evidence type="ECO:0000259" key="4">
    <source>
        <dbReference type="PROSITE" id="PS01124"/>
    </source>
</evidence>
<dbReference type="Pfam" id="PF12833">
    <property type="entry name" value="HTH_18"/>
    <property type="match status" value="1"/>
</dbReference>
<dbReference type="GO" id="GO:0003700">
    <property type="term" value="F:DNA-binding transcription factor activity"/>
    <property type="evidence" value="ECO:0007669"/>
    <property type="project" value="InterPro"/>
</dbReference>